<protein>
    <submittedName>
        <fullName evidence="1">Uncharacterized protein</fullName>
    </submittedName>
</protein>
<dbReference type="STRING" id="592026.GCWU0000282_002861"/>
<dbReference type="AlphaFoldDB" id="V2Y1T7"/>
<name>V2Y1T7_9FIRM</name>
<gene>
    <name evidence="1" type="ORF">GCWU0000282_002861</name>
</gene>
<evidence type="ECO:0000313" key="1">
    <source>
        <dbReference type="EMBL" id="ESL02042.1"/>
    </source>
</evidence>
<organism evidence="1 2">
    <name type="scientific">Catonella morbi ATCC 51271</name>
    <dbReference type="NCBI Taxonomy" id="592026"/>
    <lineage>
        <taxon>Bacteria</taxon>
        <taxon>Bacillati</taxon>
        <taxon>Bacillota</taxon>
        <taxon>Clostridia</taxon>
        <taxon>Lachnospirales</taxon>
        <taxon>Lachnospiraceae</taxon>
        <taxon>Catonella</taxon>
    </lineage>
</organism>
<accession>V2Y1T7</accession>
<sequence>MGYTQENFEEWLILIDFKMDYFTGEFAKEQKLKLDYSIESLDEIEGWILANYKEIKDLIADSKMLDYLTIYIGETFRKYIGGKWFIDLKNKKNAYYGMPVLTDPSYKYERYAATMTFATACIARQKGDYISTILRNSL</sequence>
<reference evidence="1 2" key="1">
    <citation type="submission" date="2013-06" db="EMBL/GenBank/DDBJ databases">
        <authorList>
            <person name="Weinstock G."/>
            <person name="Sodergren E."/>
            <person name="Clifton S."/>
            <person name="Fulton L."/>
            <person name="Fulton B."/>
            <person name="Courtney L."/>
            <person name="Fronick C."/>
            <person name="Harrison M."/>
            <person name="Strong C."/>
            <person name="Farmer C."/>
            <person name="Delahaunty K."/>
            <person name="Markovic C."/>
            <person name="Hall O."/>
            <person name="Minx P."/>
            <person name="Tomlinson C."/>
            <person name="Mitreva M."/>
            <person name="Nelson J."/>
            <person name="Hou S."/>
            <person name="Wollam A."/>
            <person name="Pepin K.H."/>
            <person name="Johnson M."/>
            <person name="Bhonagiri V."/>
            <person name="Nash W.E."/>
            <person name="Warren W."/>
            <person name="Chinwalla A."/>
            <person name="Mardis E.R."/>
            <person name="Wilson R.K."/>
        </authorList>
    </citation>
    <scope>NUCLEOTIDE SEQUENCE [LARGE SCALE GENOMIC DNA]</scope>
    <source>
        <strain evidence="1 2">ATCC 51271</strain>
    </source>
</reference>
<evidence type="ECO:0000313" key="2">
    <source>
        <dbReference type="Proteomes" id="UP000018227"/>
    </source>
</evidence>
<dbReference type="RefSeq" id="WP_023355704.1">
    <property type="nucleotide sequence ID" value="NZ_KI535370.1"/>
</dbReference>
<comment type="caution">
    <text evidence="1">The sequence shown here is derived from an EMBL/GenBank/DDBJ whole genome shotgun (WGS) entry which is preliminary data.</text>
</comment>
<dbReference type="EMBL" id="ACIL03000017">
    <property type="protein sequence ID" value="ESL02042.1"/>
    <property type="molecule type" value="Genomic_DNA"/>
</dbReference>
<dbReference type="OrthoDB" id="8779193at2"/>
<dbReference type="eggNOG" id="ENOG5031URS">
    <property type="taxonomic scope" value="Bacteria"/>
</dbReference>
<proteinExistence type="predicted"/>
<dbReference type="Proteomes" id="UP000018227">
    <property type="component" value="Unassembled WGS sequence"/>
</dbReference>
<keyword evidence="2" id="KW-1185">Reference proteome</keyword>
<dbReference type="HOGENOM" id="CLU_1793378_0_0_9"/>